<dbReference type="HOGENOM" id="CLU_3174912_0_0_6"/>
<protein>
    <submittedName>
        <fullName evidence="1">Uncharacterized protein</fullName>
    </submittedName>
</protein>
<reference evidence="1 2" key="1">
    <citation type="submission" date="2013-07" db="EMBL/GenBank/DDBJ databases">
        <authorList>
            <person name="Genoscope - CEA"/>
        </authorList>
    </citation>
    <scope>NUCLEOTIDE SEQUENCE [LARGE SCALE GENOMIC DNA]</scope>
    <source>
        <strain evidence="2">FRM16 / DSM 17909</strain>
    </source>
</reference>
<sequence>MMLPSFQAFSLARQNLKAFMTVRAIGKIVAMLNNPSTEVLQIILFPH</sequence>
<evidence type="ECO:0000313" key="2">
    <source>
        <dbReference type="Proteomes" id="UP000032721"/>
    </source>
</evidence>
<gene>
    <name evidence="1" type="ORF">XDD1_3907</name>
</gene>
<organism evidence="1 2">
    <name type="scientific">Xenorhabdus doucetiae</name>
    <dbReference type="NCBI Taxonomy" id="351671"/>
    <lineage>
        <taxon>Bacteria</taxon>
        <taxon>Pseudomonadati</taxon>
        <taxon>Pseudomonadota</taxon>
        <taxon>Gammaproteobacteria</taxon>
        <taxon>Enterobacterales</taxon>
        <taxon>Morganellaceae</taxon>
        <taxon>Xenorhabdus</taxon>
    </lineage>
</organism>
<dbReference type="Proteomes" id="UP000032721">
    <property type="component" value="Chromosome"/>
</dbReference>
<dbReference type="AlphaFoldDB" id="A0A068QX39"/>
<accession>A0A068QX39</accession>
<evidence type="ECO:0000313" key="1">
    <source>
        <dbReference type="EMBL" id="CDG19592.1"/>
    </source>
</evidence>
<dbReference type="EMBL" id="FO704550">
    <property type="protein sequence ID" value="CDG19592.1"/>
    <property type="molecule type" value="Genomic_DNA"/>
</dbReference>
<name>A0A068QX39_9GAMM</name>
<dbReference type="KEGG" id="xdo:XDD1_3907"/>
<proteinExistence type="predicted"/>